<feature type="compositionally biased region" description="Basic and acidic residues" evidence="5">
    <location>
        <begin position="304"/>
        <end position="315"/>
    </location>
</feature>
<evidence type="ECO:0000256" key="5">
    <source>
        <dbReference type="SAM" id="MobiDB-lite"/>
    </source>
</evidence>
<feature type="domain" description="Splicing factor SF3a60 binding" evidence="7">
    <location>
        <begin position="76"/>
        <end position="100"/>
    </location>
</feature>
<feature type="domain" description="SDE2/SF3A3 SAP" evidence="8">
    <location>
        <begin position="219"/>
        <end position="296"/>
    </location>
</feature>
<comment type="subcellular location">
    <subcellularLocation>
        <location evidence="1">Nucleus</location>
    </subcellularLocation>
</comment>
<feature type="domain" description="SF3A3" evidence="9">
    <location>
        <begin position="120"/>
        <end position="168"/>
    </location>
</feature>
<dbReference type="Pfam" id="PF11931">
    <property type="entry name" value="SF3a60_Prp9_C"/>
    <property type="match status" value="1"/>
</dbReference>
<name>A0A7S2HV93_9STRA</name>
<evidence type="ECO:0000259" key="7">
    <source>
        <dbReference type="Pfam" id="PF12108"/>
    </source>
</evidence>
<evidence type="ECO:0000256" key="4">
    <source>
        <dbReference type="ARBA" id="ARBA00023242"/>
    </source>
</evidence>
<organism evidence="10">
    <name type="scientific">Octactis speculum</name>
    <dbReference type="NCBI Taxonomy" id="3111310"/>
    <lineage>
        <taxon>Eukaryota</taxon>
        <taxon>Sar</taxon>
        <taxon>Stramenopiles</taxon>
        <taxon>Ochrophyta</taxon>
        <taxon>Dictyochophyceae</taxon>
        <taxon>Dictyochales</taxon>
        <taxon>Dictyochaceae</taxon>
        <taxon>Octactis</taxon>
    </lineage>
</organism>
<dbReference type="InterPro" id="IPR021966">
    <property type="entry name" value="SF3a60_bindingd"/>
</dbReference>
<evidence type="ECO:0000313" key="10">
    <source>
        <dbReference type="EMBL" id="CAD9501469.1"/>
    </source>
</evidence>
<feature type="region of interest" description="Disordered" evidence="5">
    <location>
        <begin position="353"/>
        <end position="386"/>
    </location>
</feature>
<feature type="domain" description="Splicing factor SF3a60 /Prp9 subunit C-terminal" evidence="6">
    <location>
        <begin position="391"/>
        <end position="510"/>
    </location>
</feature>
<dbReference type="InterPro" id="IPR051421">
    <property type="entry name" value="RNA_Proc_DNA_Dmg_Regulator"/>
</dbReference>
<dbReference type="PANTHER" id="PTHR12786">
    <property type="entry name" value="SPLICING FACTOR SF3A-RELATED"/>
    <property type="match status" value="1"/>
</dbReference>
<dbReference type="Pfam" id="PF16837">
    <property type="entry name" value="SF3A3"/>
    <property type="match status" value="1"/>
</dbReference>
<feature type="compositionally biased region" description="Acidic residues" evidence="5">
    <location>
        <begin position="358"/>
        <end position="384"/>
    </location>
</feature>
<evidence type="ECO:0000259" key="6">
    <source>
        <dbReference type="Pfam" id="PF11931"/>
    </source>
</evidence>
<dbReference type="AlphaFoldDB" id="A0A7S2HV93"/>
<evidence type="ECO:0000259" key="8">
    <source>
        <dbReference type="Pfam" id="PF13297"/>
    </source>
</evidence>
<dbReference type="Pfam" id="PF12108">
    <property type="entry name" value="SF3a60_bindingd"/>
    <property type="match status" value="1"/>
</dbReference>
<dbReference type="GO" id="GO:0003723">
    <property type="term" value="F:RNA binding"/>
    <property type="evidence" value="ECO:0007669"/>
    <property type="project" value="InterPro"/>
</dbReference>
<evidence type="ECO:0000256" key="3">
    <source>
        <dbReference type="ARBA" id="ARBA00023187"/>
    </source>
</evidence>
<dbReference type="GO" id="GO:0000398">
    <property type="term" value="P:mRNA splicing, via spliceosome"/>
    <property type="evidence" value="ECO:0007669"/>
    <property type="project" value="InterPro"/>
</dbReference>
<dbReference type="InterPro" id="IPR025086">
    <property type="entry name" value="SDE2/SF3A3_SAP"/>
</dbReference>
<keyword evidence="2" id="KW-0507">mRNA processing</keyword>
<reference evidence="10" key="1">
    <citation type="submission" date="2021-01" db="EMBL/GenBank/DDBJ databases">
        <authorList>
            <person name="Corre E."/>
            <person name="Pelletier E."/>
            <person name="Niang G."/>
            <person name="Scheremetjew M."/>
            <person name="Finn R."/>
            <person name="Kale V."/>
            <person name="Holt S."/>
            <person name="Cochrane G."/>
            <person name="Meng A."/>
            <person name="Brown T."/>
            <person name="Cohen L."/>
        </authorList>
    </citation>
    <scope>NUCLEOTIDE SEQUENCE</scope>
    <source>
        <strain evidence="10">CCMP1381</strain>
    </source>
</reference>
<evidence type="ECO:0008006" key="11">
    <source>
        <dbReference type="Google" id="ProtNLM"/>
    </source>
</evidence>
<keyword evidence="4" id="KW-0539">Nucleus</keyword>
<accession>A0A7S2HV93</accession>
<dbReference type="EMBL" id="HBGS01065008">
    <property type="protein sequence ID" value="CAD9501469.1"/>
    <property type="molecule type" value="Transcribed_RNA"/>
</dbReference>
<evidence type="ECO:0000256" key="2">
    <source>
        <dbReference type="ARBA" id="ARBA00022664"/>
    </source>
</evidence>
<dbReference type="PANTHER" id="PTHR12786:SF2">
    <property type="entry name" value="SPLICING FACTOR 3A SUBUNIT 3"/>
    <property type="match status" value="1"/>
</dbReference>
<dbReference type="InterPro" id="IPR024598">
    <property type="entry name" value="SF3a60/Prp9_C"/>
</dbReference>
<protein>
    <recommendedName>
        <fullName evidence="11">Matrin-type domain-containing protein</fullName>
    </recommendedName>
</protein>
<feature type="region of interest" description="Disordered" evidence="5">
    <location>
        <begin position="291"/>
        <end position="315"/>
    </location>
</feature>
<dbReference type="Pfam" id="PF13297">
    <property type="entry name" value="SDE2_2C"/>
    <property type="match status" value="1"/>
</dbReference>
<evidence type="ECO:0000259" key="9">
    <source>
        <dbReference type="Pfam" id="PF16837"/>
    </source>
</evidence>
<proteinExistence type="predicted"/>
<evidence type="ECO:0000256" key="1">
    <source>
        <dbReference type="ARBA" id="ARBA00004123"/>
    </source>
</evidence>
<dbReference type="GO" id="GO:0005681">
    <property type="term" value="C:spliceosomal complex"/>
    <property type="evidence" value="ECO:0007669"/>
    <property type="project" value="InterPro"/>
</dbReference>
<gene>
    <name evidence="10" type="ORF">DSPE1174_LOCUS33965</name>
</gene>
<dbReference type="InterPro" id="IPR031774">
    <property type="entry name" value="SF3A3_dom"/>
</dbReference>
<keyword evidence="3" id="KW-0508">mRNA splicing</keyword>
<sequence length="510" mass="59105">MSASLLEQARSSYENTEAYERTIGKQLDTKPKTNKQRVWQQHHIKNLIKHIQVQSKVVVAIHQDADETFKDELESMKGRNAFGSFYESLRETKEYHQRNPYLMPQNELNMDAEMECKAQFSGPELFGKYLDLVPFHARATNMKKHFGPEPVEYSQFLLDFHEFSKVPAELKRAASYVSYTKDLCAYLMAFMARTQPLVSLEEMATEADEVFEKAWKDTEAEKVETENKASNYQEGRLLDLTKFHSAKEIEALGLARLKDGCLALGLKCGGGAGERAERLWRTKGLTPDQYPSKILASRKRKRDGKSDDKEASDSRHDVARAEFRISFLCDQMADVLDAPRRYVDKKQTQLVEERDAEFAEEESGALAALDDEEDNEEMEEEDEGPLYNPLNLPLGWDGKPIPYWLYKLHGLGVEYKCEICGNMSYWGRRAFDRHFQEWRHAYGMRCLKIPNTKHFHDITLIEDATNLYDKIKDQLKQEQFDANQEEEFEDSEGHVLNRRTFEDLARQGLL</sequence>